<name>A0A0A2JFJ8_PENEN</name>
<dbReference type="VEuPathDB" id="FungiDB:PEXP_012620"/>
<dbReference type="RefSeq" id="XP_016596644.1">
    <property type="nucleotide sequence ID" value="XM_016739821.1"/>
</dbReference>
<evidence type="ECO:0000313" key="1">
    <source>
        <dbReference type="EMBL" id="KGO54144.1"/>
    </source>
</evidence>
<comment type="caution">
    <text evidence="1">The sequence shown here is derived from an EMBL/GenBank/DDBJ whole genome shotgun (WGS) entry which is preliminary data.</text>
</comment>
<dbReference type="GeneID" id="27675240"/>
<keyword evidence="2" id="KW-1185">Reference proteome</keyword>
<proteinExistence type="predicted"/>
<accession>A0A0A2JFJ8</accession>
<reference evidence="1 2" key="1">
    <citation type="journal article" date="2015" name="Mol. Plant Microbe Interact.">
        <title>Genome, transcriptome, and functional analyses of Penicillium expansum provide new insights into secondary metabolism and pathogenicity.</title>
        <authorList>
            <person name="Ballester A.R."/>
            <person name="Marcet-Houben M."/>
            <person name="Levin E."/>
            <person name="Sela N."/>
            <person name="Selma-Lazaro C."/>
            <person name="Carmona L."/>
            <person name="Wisniewski M."/>
            <person name="Droby S."/>
            <person name="Gonzalez-Candelas L."/>
            <person name="Gabaldon T."/>
        </authorList>
    </citation>
    <scope>NUCLEOTIDE SEQUENCE [LARGE SCALE GENOMIC DNA]</scope>
    <source>
        <strain evidence="1 2">MD-8</strain>
    </source>
</reference>
<dbReference type="Proteomes" id="UP000030143">
    <property type="component" value="Unassembled WGS sequence"/>
</dbReference>
<dbReference type="EMBL" id="JQFZ01000237">
    <property type="protein sequence ID" value="KGO54144.1"/>
    <property type="molecule type" value="Genomic_DNA"/>
</dbReference>
<sequence>MLRSFVVSCGFRCRSFDFFPFTPPGQGPPITKAGSRYREQSYQIRVLYVCPARAWCCEGEKMSNGVPNQHGSGKC</sequence>
<dbReference type="HOGENOM" id="CLU_2671823_0_0_1"/>
<protein>
    <submittedName>
        <fullName evidence="1">Uncharacterized protein</fullName>
    </submittedName>
</protein>
<evidence type="ECO:0000313" key="2">
    <source>
        <dbReference type="Proteomes" id="UP000030143"/>
    </source>
</evidence>
<gene>
    <name evidence="1" type="ORF">PEX2_025460</name>
</gene>
<organism evidence="1 2">
    <name type="scientific">Penicillium expansum</name>
    <name type="common">Blue mold rot fungus</name>
    <dbReference type="NCBI Taxonomy" id="27334"/>
    <lineage>
        <taxon>Eukaryota</taxon>
        <taxon>Fungi</taxon>
        <taxon>Dikarya</taxon>
        <taxon>Ascomycota</taxon>
        <taxon>Pezizomycotina</taxon>
        <taxon>Eurotiomycetes</taxon>
        <taxon>Eurotiomycetidae</taxon>
        <taxon>Eurotiales</taxon>
        <taxon>Aspergillaceae</taxon>
        <taxon>Penicillium</taxon>
    </lineage>
</organism>
<dbReference type="AlphaFoldDB" id="A0A0A2JFJ8"/>